<feature type="domain" description="HD-GYP" evidence="1">
    <location>
        <begin position="1"/>
        <end position="50"/>
    </location>
</feature>
<reference evidence="3" key="1">
    <citation type="journal article" date="2019" name="Int. J. Syst. Evol. Microbiol.">
        <title>The Global Catalogue of Microorganisms (GCM) 10K type strain sequencing project: providing services to taxonomists for standard genome sequencing and annotation.</title>
        <authorList>
            <consortium name="The Broad Institute Genomics Platform"/>
            <consortium name="The Broad Institute Genome Sequencing Center for Infectious Disease"/>
            <person name="Wu L."/>
            <person name="Ma J."/>
        </authorList>
    </citation>
    <scope>NUCLEOTIDE SEQUENCE [LARGE SCALE GENOMIC DNA]</scope>
    <source>
        <strain evidence="3">CCUG 63830</strain>
    </source>
</reference>
<proteinExistence type="predicted"/>
<dbReference type="Proteomes" id="UP001596317">
    <property type="component" value="Unassembled WGS sequence"/>
</dbReference>
<organism evidence="2 3">
    <name type="scientific">Deinococcus multiflagellatus</name>
    <dbReference type="NCBI Taxonomy" id="1656887"/>
    <lineage>
        <taxon>Bacteria</taxon>
        <taxon>Thermotogati</taxon>
        <taxon>Deinococcota</taxon>
        <taxon>Deinococci</taxon>
        <taxon>Deinococcales</taxon>
        <taxon>Deinococcaceae</taxon>
        <taxon>Deinococcus</taxon>
    </lineage>
</organism>
<dbReference type="Gene3D" id="1.10.3210.10">
    <property type="entry name" value="Hypothetical protein af1432"/>
    <property type="match status" value="1"/>
</dbReference>
<dbReference type="RefSeq" id="WP_380059080.1">
    <property type="nucleotide sequence ID" value="NZ_JBHSWB010000002.1"/>
</dbReference>
<keyword evidence="3" id="KW-1185">Reference proteome</keyword>
<comment type="caution">
    <text evidence="2">The sequence shown here is derived from an EMBL/GenBank/DDBJ whole genome shotgun (WGS) entry which is preliminary data.</text>
</comment>
<evidence type="ECO:0000313" key="3">
    <source>
        <dbReference type="Proteomes" id="UP001596317"/>
    </source>
</evidence>
<accession>A0ABW1ZNT2</accession>
<dbReference type="EMBL" id="JBHSWB010000002">
    <property type="protein sequence ID" value="MFC6662503.1"/>
    <property type="molecule type" value="Genomic_DNA"/>
</dbReference>
<evidence type="ECO:0000259" key="1">
    <source>
        <dbReference type="PROSITE" id="PS51832"/>
    </source>
</evidence>
<sequence length="50" mass="5516">MAIADTFDALVSDRPYRAGWSRPDARAYVLARGGCQFDPRLLLAFELATA</sequence>
<evidence type="ECO:0000313" key="2">
    <source>
        <dbReference type="EMBL" id="MFC6662503.1"/>
    </source>
</evidence>
<gene>
    <name evidence="2" type="ORF">ACFP90_20835</name>
</gene>
<name>A0ABW1ZNT2_9DEIO</name>
<protein>
    <recommendedName>
        <fullName evidence="1">HD-GYP domain-containing protein</fullName>
    </recommendedName>
</protein>
<dbReference type="InterPro" id="IPR037522">
    <property type="entry name" value="HD_GYP_dom"/>
</dbReference>
<dbReference type="PROSITE" id="PS51832">
    <property type="entry name" value="HD_GYP"/>
    <property type="match status" value="1"/>
</dbReference>
<dbReference type="SUPFAM" id="SSF109604">
    <property type="entry name" value="HD-domain/PDEase-like"/>
    <property type="match status" value="1"/>
</dbReference>